<dbReference type="AlphaFoldDB" id="A0A401PLM2"/>
<comment type="caution">
    <text evidence="2">The sequence shown here is derived from an EMBL/GenBank/DDBJ whole genome shotgun (WGS) entry which is preliminary data.</text>
</comment>
<proteinExistence type="predicted"/>
<dbReference type="Proteomes" id="UP000288216">
    <property type="component" value="Unassembled WGS sequence"/>
</dbReference>
<evidence type="ECO:0000256" key="1">
    <source>
        <dbReference type="SAM" id="MobiDB-lite"/>
    </source>
</evidence>
<gene>
    <name evidence="2" type="ORF">scyTo_0003089</name>
</gene>
<dbReference type="EMBL" id="BFAA01000818">
    <property type="protein sequence ID" value="GCB74005.1"/>
    <property type="molecule type" value="Genomic_DNA"/>
</dbReference>
<accession>A0A401PLM2</accession>
<keyword evidence="3" id="KW-1185">Reference proteome</keyword>
<feature type="non-terminal residue" evidence="2">
    <location>
        <position position="55"/>
    </location>
</feature>
<evidence type="ECO:0000313" key="2">
    <source>
        <dbReference type="EMBL" id="GCB74005.1"/>
    </source>
</evidence>
<evidence type="ECO:0000313" key="3">
    <source>
        <dbReference type="Proteomes" id="UP000288216"/>
    </source>
</evidence>
<name>A0A401PLM2_SCYTO</name>
<organism evidence="2 3">
    <name type="scientific">Scyliorhinus torazame</name>
    <name type="common">Cloudy catshark</name>
    <name type="synonym">Catulus torazame</name>
    <dbReference type="NCBI Taxonomy" id="75743"/>
    <lineage>
        <taxon>Eukaryota</taxon>
        <taxon>Metazoa</taxon>
        <taxon>Chordata</taxon>
        <taxon>Craniata</taxon>
        <taxon>Vertebrata</taxon>
        <taxon>Chondrichthyes</taxon>
        <taxon>Elasmobranchii</taxon>
        <taxon>Galeomorphii</taxon>
        <taxon>Galeoidea</taxon>
        <taxon>Carcharhiniformes</taxon>
        <taxon>Scyliorhinidae</taxon>
        <taxon>Scyliorhinus</taxon>
    </lineage>
</organism>
<feature type="region of interest" description="Disordered" evidence="1">
    <location>
        <begin position="1"/>
        <end position="55"/>
    </location>
</feature>
<reference evidence="2 3" key="1">
    <citation type="journal article" date="2018" name="Nat. Ecol. Evol.">
        <title>Shark genomes provide insights into elasmobranch evolution and the origin of vertebrates.</title>
        <authorList>
            <person name="Hara Y"/>
            <person name="Yamaguchi K"/>
            <person name="Onimaru K"/>
            <person name="Kadota M"/>
            <person name="Koyanagi M"/>
            <person name="Keeley SD"/>
            <person name="Tatsumi K"/>
            <person name="Tanaka K"/>
            <person name="Motone F"/>
            <person name="Kageyama Y"/>
            <person name="Nozu R"/>
            <person name="Adachi N"/>
            <person name="Nishimura O"/>
            <person name="Nakagawa R"/>
            <person name="Tanegashima C"/>
            <person name="Kiyatake I"/>
            <person name="Matsumoto R"/>
            <person name="Murakumo K"/>
            <person name="Nishida K"/>
            <person name="Terakita A"/>
            <person name="Kuratani S"/>
            <person name="Sato K"/>
            <person name="Hyodo S Kuraku.S."/>
        </authorList>
    </citation>
    <scope>NUCLEOTIDE SEQUENCE [LARGE SCALE GENOMIC DNA]</scope>
</reference>
<protein>
    <submittedName>
        <fullName evidence="2">Uncharacterized protein</fullName>
    </submittedName>
</protein>
<sequence length="55" mass="6278">MDGPVETNSKMKNEEGWSDEGNPQIESTPIRNSKMKNEEEWSDEGNPQIESTPIR</sequence>